<feature type="chain" id="PRO_5045772288" evidence="3">
    <location>
        <begin position="27"/>
        <end position="519"/>
    </location>
</feature>
<reference evidence="6" key="1">
    <citation type="journal article" date="2019" name="Int. J. Syst. Evol. Microbiol.">
        <title>The Global Catalogue of Microorganisms (GCM) 10K type strain sequencing project: providing services to taxonomists for standard genome sequencing and annotation.</title>
        <authorList>
            <consortium name="The Broad Institute Genomics Platform"/>
            <consortium name="The Broad Institute Genome Sequencing Center for Infectious Disease"/>
            <person name="Wu L."/>
            <person name="Ma J."/>
        </authorList>
    </citation>
    <scope>NUCLEOTIDE SEQUENCE [LARGE SCALE GENOMIC DNA]</scope>
    <source>
        <strain evidence="6">CCUG 48216</strain>
    </source>
</reference>
<keyword evidence="3" id="KW-0732">Signal</keyword>
<sequence length="519" mass="54395">MKIYRAFGVCGLAGALIWGSVLPASAAIDSPEGRPLIETKDAAGSGEYEEWNGAAGEAAFRHPAALLALPDGSVLVSDTDNHRIRIVRNDRAAVYAGTEWNLLTGDGGHPLGAYADGPADTSFFSSPLGIASDAKGNVYVADQGNHAVRKISPDGTVSTLAGSGLLGNADGKGSAASFYAPSDVAVDPAGNVYVADTLNHAIRKIGADGQVTTLNALPERTAEIFSGVVEGTGDFRDGPIAEARFNEPTGLALDAKGNLYISDTGNQRIRYMDFEAGTVRTIAGGGELAENKLYVEGAYVDGPAGAARFFSPRGIAIDAVGGVYIADSLNHAVRYLKDGRVTTIAGQAGEHGNANGIDEAARLYRPSDVSIDKDGDLYVADTFNNKVRKIEFYALPSGWQANGTIRVLHNQQEIKLATPPALKDGRVMLPVRAVAETLGYTVTYKDDKVALTGPNGKSVTLTVGSPEVTLGTAPGTTVRLEASPYTHKGITYVPVRLIAEPLGTAVDWHAETKTLLLRD</sequence>
<evidence type="ECO:0000256" key="2">
    <source>
        <dbReference type="PROSITE-ProRule" id="PRU00504"/>
    </source>
</evidence>
<organism evidence="5 6">
    <name type="scientific">Paenibacillus timonensis</name>
    <dbReference type="NCBI Taxonomy" id="225915"/>
    <lineage>
        <taxon>Bacteria</taxon>
        <taxon>Bacillati</taxon>
        <taxon>Bacillota</taxon>
        <taxon>Bacilli</taxon>
        <taxon>Bacillales</taxon>
        <taxon>Paenibacillaceae</taxon>
        <taxon>Paenibacillus</taxon>
    </lineage>
</organism>
<feature type="repeat" description="NHL" evidence="2">
    <location>
        <begin position="124"/>
        <end position="154"/>
    </location>
</feature>
<dbReference type="InterPro" id="IPR012854">
    <property type="entry name" value="Cu_amine_oxidase-like_N"/>
</dbReference>
<dbReference type="EMBL" id="JBHTKZ010000056">
    <property type="protein sequence ID" value="MFD1183795.1"/>
    <property type="molecule type" value="Genomic_DNA"/>
</dbReference>
<evidence type="ECO:0000313" key="5">
    <source>
        <dbReference type="EMBL" id="MFD1183795.1"/>
    </source>
</evidence>
<dbReference type="Pfam" id="PF01436">
    <property type="entry name" value="NHL"/>
    <property type="match status" value="4"/>
</dbReference>
<dbReference type="SUPFAM" id="SSF55383">
    <property type="entry name" value="Copper amine oxidase, domain N"/>
    <property type="match status" value="2"/>
</dbReference>
<dbReference type="InterPro" id="IPR001258">
    <property type="entry name" value="NHL_repeat"/>
</dbReference>
<dbReference type="RefSeq" id="WP_240270902.1">
    <property type="nucleotide sequence ID" value="NZ_JAKSXN010000060.1"/>
</dbReference>
<dbReference type="PROSITE" id="PS51125">
    <property type="entry name" value="NHL"/>
    <property type="match status" value="2"/>
</dbReference>
<evidence type="ECO:0000313" key="6">
    <source>
        <dbReference type="Proteomes" id="UP001597211"/>
    </source>
</evidence>
<evidence type="ECO:0000256" key="1">
    <source>
        <dbReference type="ARBA" id="ARBA00022737"/>
    </source>
</evidence>
<gene>
    <name evidence="5" type="ORF">ACFQ2Z_20835</name>
</gene>
<evidence type="ECO:0000259" key="4">
    <source>
        <dbReference type="Pfam" id="PF07833"/>
    </source>
</evidence>
<dbReference type="InterPro" id="IPR036582">
    <property type="entry name" value="Mao_N_sf"/>
</dbReference>
<dbReference type="Pfam" id="PF07833">
    <property type="entry name" value="Cu_amine_oxidN1"/>
    <property type="match status" value="1"/>
</dbReference>
<dbReference type="PANTHER" id="PTHR13833">
    <property type="match status" value="1"/>
</dbReference>
<accession>A0ABW3SGV2</accession>
<name>A0ABW3SGV2_9BACL</name>
<protein>
    <submittedName>
        <fullName evidence="5">Stalk domain-containing protein</fullName>
    </submittedName>
</protein>
<keyword evidence="6" id="KW-1185">Reference proteome</keyword>
<dbReference type="Gene3D" id="3.30.457.10">
    <property type="entry name" value="Copper amine oxidase-like, N-terminal domain"/>
    <property type="match status" value="1"/>
</dbReference>
<dbReference type="PANTHER" id="PTHR13833:SF71">
    <property type="entry name" value="NHL DOMAIN-CONTAINING PROTEIN"/>
    <property type="match status" value="1"/>
</dbReference>
<dbReference type="Gene3D" id="2.120.10.30">
    <property type="entry name" value="TolB, C-terminal domain"/>
    <property type="match status" value="4"/>
</dbReference>
<keyword evidence="1" id="KW-0677">Repeat</keyword>
<feature type="repeat" description="NHL" evidence="2">
    <location>
        <begin position="166"/>
        <end position="208"/>
    </location>
</feature>
<dbReference type="Proteomes" id="UP001597211">
    <property type="component" value="Unassembled WGS sequence"/>
</dbReference>
<comment type="caution">
    <text evidence="5">The sequence shown here is derived from an EMBL/GenBank/DDBJ whole genome shotgun (WGS) entry which is preliminary data.</text>
</comment>
<dbReference type="InterPro" id="IPR011042">
    <property type="entry name" value="6-blade_b-propeller_TolB-like"/>
</dbReference>
<feature type="domain" description="Copper amine oxidase-like N-terminal" evidence="4">
    <location>
        <begin position="410"/>
        <end position="515"/>
    </location>
</feature>
<dbReference type="SUPFAM" id="SSF101898">
    <property type="entry name" value="NHL repeat"/>
    <property type="match status" value="1"/>
</dbReference>
<feature type="signal peptide" evidence="3">
    <location>
        <begin position="1"/>
        <end position="26"/>
    </location>
</feature>
<evidence type="ECO:0000256" key="3">
    <source>
        <dbReference type="SAM" id="SignalP"/>
    </source>
</evidence>
<proteinExistence type="predicted"/>